<evidence type="ECO:0000313" key="6">
    <source>
        <dbReference type="Proteomes" id="UP000187429"/>
    </source>
</evidence>
<dbReference type="InterPro" id="IPR051421">
    <property type="entry name" value="RNA_Proc_DNA_Dmg_Regulator"/>
</dbReference>
<evidence type="ECO:0000259" key="4">
    <source>
        <dbReference type="Pfam" id="PF16837"/>
    </source>
</evidence>
<dbReference type="GO" id="GO:0003723">
    <property type="term" value="F:RNA binding"/>
    <property type="evidence" value="ECO:0007669"/>
    <property type="project" value="InterPro"/>
</dbReference>
<feature type="domain" description="Splicing factor SF3a60 /Prp9 subunit C-terminal" evidence="3">
    <location>
        <begin position="399"/>
        <end position="452"/>
    </location>
</feature>
<dbReference type="Pfam" id="PF11931">
    <property type="entry name" value="SF3a60_Prp9_C"/>
    <property type="match status" value="2"/>
</dbReference>
<sequence>MDSILERQRQIHEELERSELSAVNLNLLKLSTNRHLLGREHKLYELVERIRNQSKVLKDLYDDSTGMRSKEIEKKSEGGGLNEFYNQLAHINNYHRKNPGQVVEPIELEFEKFSKAPESKEERDARLKLIKKKKAGEKLYDTSALTFGHSKLEKDILARKAEVARLSSVAGKKGYSNEEILEDIEPEYFLSKVDEANLDNMFSGEELMGRYLDLVSLHEEFINIKHVEPISYLKYLSSFSKFEELSLKSKKTPQYSKYLKRLNDYLESFIFRTSPMTDLAKIRSDFNSSDGVNLQESLSVEASIFLYIKYLGDKHFEKQTTFNGHLNGKKHKNAEKLLNELNSKANPSELNIEAASNRFVLNVQLESQIISYCNFLSEKIQDTCANVERKQVLTHEERNICGNFIYKGRKAFDLHFQEARHSNNMKRLGIPNTRQFHDIYRIEDAVARKRFINLKSHFYTLNTDTFIFLWEKIKSQKTTNTNSLDTFEEFEDSEGNVFNRKTYEDLKRQGLL</sequence>
<evidence type="ECO:0000259" key="3">
    <source>
        <dbReference type="Pfam" id="PF11931"/>
    </source>
</evidence>
<comment type="subcellular location">
    <subcellularLocation>
        <location evidence="1">Nucleus</location>
    </subcellularLocation>
</comment>
<proteinExistence type="predicted"/>
<accession>A0A1R1Y6D9</accession>
<dbReference type="Pfam" id="PF16837">
    <property type="entry name" value="SF3A3"/>
    <property type="match status" value="1"/>
</dbReference>
<keyword evidence="6" id="KW-1185">Reference proteome</keyword>
<evidence type="ECO:0000256" key="1">
    <source>
        <dbReference type="ARBA" id="ARBA00004123"/>
    </source>
</evidence>
<feature type="domain" description="Splicing factor SF3a60 /Prp9 subunit C-terminal" evidence="3">
    <location>
        <begin position="467"/>
        <end position="512"/>
    </location>
</feature>
<evidence type="ECO:0000256" key="2">
    <source>
        <dbReference type="ARBA" id="ARBA00023242"/>
    </source>
</evidence>
<dbReference type="PANTHER" id="PTHR12786">
    <property type="entry name" value="SPLICING FACTOR SF3A-RELATED"/>
    <property type="match status" value="1"/>
</dbReference>
<dbReference type="EMBL" id="LSSM01002253">
    <property type="protein sequence ID" value="OMJ22463.1"/>
    <property type="molecule type" value="Genomic_DNA"/>
</dbReference>
<dbReference type="GO" id="GO:0005681">
    <property type="term" value="C:spliceosomal complex"/>
    <property type="evidence" value="ECO:0007669"/>
    <property type="project" value="InterPro"/>
</dbReference>
<protein>
    <submittedName>
        <fullName evidence="5">Splicing factor 3A subunit 3</fullName>
    </submittedName>
</protein>
<dbReference type="InterPro" id="IPR024598">
    <property type="entry name" value="SF3a60/Prp9_C"/>
</dbReference>
<name>A0A1R1Y6D9_9FUNG</name>
<comment type="caution">
    <text evidence="5">The sequence shown here is derived from an EMBL/GenBank/DDBJ whole genome shotgun (WGS) entry which is preliminary data.</text>
</comment>
<evidence type="ECO:0000313" key="5">
    <source>
        <dbReference type="EMBL" id="OMJ22463.1"/>
    </source>
</evidence>
<dbReference type="InterPro" id="IPR031774">
    <property type="entry name" value="SF3A3_dom"/>
</dbReference>
<dbReference type="AlphaFoldDB" id="A0A1R1Y6D9"/>
<reference evidence="6" key="1">
    <citation type="submission" date="2017-01" db="EMBL/GenBank/DDBJ databases">
        <authorList>
            <person name="Wang Y."/>
            <person name="White M."/>
            <person name="Kvist S."/>
            <person name="Moncalvo J.-M."/>
        </authorList>
    </citation>
    <scope>NUCLEOTIDE SEQUENCE [LARGE SCALE GENOMIC DNA]</scope>
    <source>
        <strain evidence="6">ID-206-W2</strain>
    </source>
</reference>
<dbReference type="GO" id="GO:0000398">
    <property type="term" value="P:mRNA splicing, via spliceosome"/>
    <property type="evidence" value="ECO:0007669"/>
    <property type="project" value="InterPro"/>
</dbReference>
<keyword evidence="2" id="KW-0539">Nucleus</keyword>
<dbReference type="OrthoDB" id="2160351at2759"/>
<feature type="domain" description="SF3A3" evidence="4">
    <location>
        <begin position="201"/>
        <end position="249"/>
    </location>
</feature>
<dbReference type="Proteomes" id="UP000187429">
    <property type="component" value="Unassembled WGS sequence"/>
</dbReference>
<dbReference type="PANTHER" id="PTHR12786:SF2">
    <property type="entry name" value="SPLICING FACTOR 3A SUBUNIT 3"/>
    <property type="match status" value="1"/>
</dbReference>
<gene>
    <name evidence="5" type="ORF">AYI69_g5386</name>
</gene>
<organism evidence="5 6">
    <name type="scientific">Smittium culicis</name>
    <dbReference type="NCBI Taxonomy" id="133412"/>
    <lineage>
        <taxon>Eukaryota</taxon>
        <taxon>Fungi</taxon>
        <taxon>Fungi incertae sedis</taxon>
        <taxon>Zoopagomycota</taxon>
        <taxon>Kickxellomycotina</taxon>
        <taxon>Harpellomycetes</taxon>
        <taxon>Harpellales</taxon>
        <taxon>Legeriomycetaceae</taxon>
        <taxon>Smittium</taxon>
    </lineage>
</organism>